<evidence type="ECO:0000313" key="2">
    <source>
        <dbReference type="Proteomes" id="UP000275368"/>
    </source>
</evidence>
<accession>A0A3G9IT75</accession>
<reference evidence="1 2" key="1">
    <citation type="submission" date="2018-11" db="EMBL/GenBank/DDBJ databases">
        <title>Complete genome sequence of Paenibacillus baekrokdamisoli strain KCTC 33723.</title>
        <authorList>
            <person name="Kang S.W."/>
            <person name="Lee K.C."/>
            <person name="Kim K.K."/>
            <person name="Kim J.S."/>
            <person name="Kim D.S."/>
            <person name="Ko S.H."/>
            <person name="Yang S.H."/>
            <person name="Lee J.S."/>
        </authorList>
    </citation>
    <scope>NUCLEOTIDE SEQUENCE [LARGE SCALE GENOMIC DNA]</scope>
    <source>
        <strain evidence="1 2">KCTC 33723</strain>
    </source>
</reference>
<organism evidence="1 2">
    <name type="scientific">Paenibacillus baekrokdamisoli</name>
    <dbReference type="NCBI Taxonomy" id="1712516"/>
    <lineage>
        <taxon>Bacteria</taxon>
        <taxon>Bacillati</taxon>
        <taxon>Bacillota</taxon>
        <taxon>Bacilli</taxon>
        <taxon>Bacillales</taxon>
        <taxon>Paenibacillaceae</taxon>
        <taxon>Paenibacillus</taxon>
    </lineage>
</organism>
<evidence type="ECO:0000313" key="1">
    <source>
        <dbReference type="EMBL" id="BBH19245.1"/>
    </source>
</evidence>
<dbReference type="KEGG" id="pbk:Back11_05900"/>
<dbReference type="RefSeq" id="WP_125653618.1">
    <property type="nucleotide sequence ID" value="NZ_AP019308.1"/>
</dbReference>
<dbReference type="Proteomes" id="UP000275368">
    <property type="component" value="Chromosome"/>
</dbReference>
<dbReference type="AlphaFoldDB" id="A0A3G9IT75"/>
<proteinExistence type="predicted"/>
<protein>
    <submittedName>
        <fullName evidence="1">Uncharacterized protein</fullName>
    </submittedName>
</protein>
<dbReference type="OrthoDB" id="2605094at2"/>
<keyword evidence="2" id="KW-1185">Reference proteome</keyword>
<dbReference type="EMBL" id="AP019308">
    <property type="protein sequence ID" value="BBH19245.1"/>
    <property type="molecule type" value="Genomic_DNA"/>
</dbReference>
<name>A0A3G9IT75_9BACL</name>
<gene>
    <name evidence="1" type="ORF">Back11_05900</name>
</gene>
<sequence length="174" mass="20190">MNQYKLSDIAIQIAIHSFLKETKQSDEHMKQTLAYLYKTIDIIGTNNSALRNPLNLDESVFYFRDRENPLTGQEIITGDYLIFDYIGHNGDMFIKQFNSIDELEEEITGSGGITNTFTTYQIAIVMGKVRHYNITFTNGNDGQEYNFVKDVHDALPEYNYEEEIITNVKIHWLD</sequence>